<dbReference type="InterPro" id="IPR029060">
    <property type="entry name" value="PIN-like_dom_sf"/>
</dbReference>
<dbReference type="InterPro" id="IPR052919">
    <property type="entry name" value="TA_system_RNase"/>
</dbReference>
<comment type="caution">
    <text evidence="2">The sequence shown here is derived from an EMBL/GenBank/DDBJ whole genome shotgun (WGS) entry which is preliminary data.</text>
</comment>
<dbReference type="SUPFAM" id="SSF88723">
    <property type="entry name" value="PIN domain-like"/>
    <property type="match status" value="1"/>
</dbReference>
<dbReference type="Proteomes" id="UP001501175">
    <property type="component" value="Unassembled WGS sequence"/>
</dbReference>
<reference evidence="3" key="1">
    <citation type="journal article" date="2019" name="Int. J. Syst. Evol. Microbiol.">
        <title>The Global Catalogue of Microorganisms (GCM) 10K type strain sequencing project: providing services to taxonomists for standard genome sequencing and annotation.</title>
        <authorList>
            <consortium name="The Broad Institute Genomics Platform"/>
            <consortium name="The Broad Institute Genome Sequencing Center for Infectious Disease"/>
            <person name="Wu L."/>
            <person name="Ma J."/>
        </authorList>
    </citation>
    <scope>NUCLEOTIDE SEQUENCE [LARGE SCALE GENOMIC DNA]</scope>
    <source>
        <strain evidence="3">JCM 17927</strain>
    </source>
</reference>
<accession>A0ABP8MXF8</accession>
<evidence type="ECO:0000313" key="3">
    <source>
        <dbReference type="Proteomes" id="UP001501175"/>
    </source>
</evidence>
<feature type="domain" description="PIN" evidence="1">
    <location>
        <begin position="4"/>
        <end position="120"/>
    </location>
</feature>
<protein>
    <submittedName>
        <fullName evidence="2">Type II toxin-antitoxin system VapC family toxin</fullName>
    </submittedName>
</protein>
<sequence length="120" mass="13773">MDLLLDTHTFIWFLNGDNQLSPHLRSIISDPANRCLLSIASIWKIAIKSSLNKLELKGSFDQIAGFLNDNDIEILPITFEHLQHLVHLDFHHRDPFDRIMIAQAVAERIVLATKDEVFSK</sequence>
<dbReference type="CDD" id="cd09872">
    <property type="entry name" value="PIN_Sll0205-like"/>
    <property type="match status" value="1"/>
</dbReference>
<evidence type="ECO:0000259" key="1">
    <source>
        <dbReference type="Pfam" id="PF01850"/>
    </source>
</evidence>
<keyword evidence="3" id="KW-1185">Reference proteome</keyword>
<dbReference type="PANTHER" id="PTHR36173:SF2">
    <property type="entry name" value="RIBONUCLEASE VAPC16"/>
    <property type="match status" value="1"/>
</dbReference>
<dbReference type="InterPro" id="IPR041705">
    <property type="entry name" value="PIN_Sll0205"/>
</dbReference>
<dbReference type="InterPro" id="IPR002716">
    <property type="entry name" value="PIN_dom"/>
</dbReference>
<name>A0ABP8MXF8_9BACT</name>
<proteinExistence type="predicted"/>
<dbReference type="Pfam" id="PF01850">
    <property type="entry name" value="PIN"/>
    <property type="match status" value="1"/>
</dbReference>
<dbReference type="EMBL" id="BAABHD010000029">
    <property type="protein sequence ID" value="GAA4457722.1"/>
    <property type="molecule type" value="Genomic_DNA"/>
</dbReference>
<gene>
    <name evidence="2" type="ORF">GCM10023189_28890</name>
</gene>
<organism evidence="2 3">
    <name type="scientific">Nibrella saemangeumensis</name>
    <dbReference type="NCBI Taxonomy" id="1084526"/>
    <lineage>
        <taxon>Bacteria</taxon>
        <taxon>Pseudomonadati</taxon>
        <taxon>Bacteroidota</taxon>
        <taxon>Cytophagia</taxon>
        <taxon>Cytophagales</taxon>
        <taxon>Spirosomataceae</taxon>
        <taxon>Nibrella</taxon>
    </lineage>
</organism>
<dbReference type="RefSeq" id="WP_345244565.1">
    <property type="nucleotide sequence ID" value="NZ_BAABHD010000029.1"/>
</dbReference>
<dbReference type="PANTHER" id="PTHR36173">
    <property type="entry name" value="RIBONUCLEASE VAPC16-RELATED"/>
    <property type="match status" value="1"/>
</dbReference>
<evidence type="ECO:0000313" key="2">
    <source>
        <dbReference type="EMBL" id="GAA4457722.1"/>
    </source>
</evidence>
<dbReference type="Gene3D" id="3.40.50.1010">
    <property type="entry name" value="5'-nuclease"/>
    <property type="match status" value="1"/>
</dbReference>